<protein>
    <submittedName>
        <fullName evidence="1">Zinc finger protein</fullName>
    </submittedName>
</protein>
<dbReference type="GO" id="GO:0003676">
    <property type="term" value="F:nucleic acid binding"/>
    <property type="evidence" value="ECO:0007669"/>
    <property type="project" value="InterPro"/>
</dbReference>
<comment type="caution">
    <text evidence="1">The sequence shown here is derived from an EMBL/GenBank/DDBJ whole genome shotgun (WGS) entry which is preliminary data.</text>
</comment>
<gene>
    <name evidence="1" type="ORF">PoB_001139400</name>
</gene>
<evidence type="ECO:0000313" key="1">
    <source>
        <dbReference type="EMBL" id="GFN84888.1"/>
    </source>
</evidence>
<dbReference type="Gene3D" id="3.30.420.10">
    <property type="entry name" value="Ribonuclease H-like superfamily/Ribonuclease H"/>
    <property type="match status" value="1"/>
</dbReference>
<accession>A0AAV3YS68</accession>
<reference evidence="1 2" key="1">
    <citation type="journal article" date="2021" name="Elife">
        <title>Chloroplast acquisition without the gene transfer in kleptoplastic sea slugs, Plakobranchus ocellatus.</title>
        <authorList>
            <person name="Maeda T."/>
            <person name="Takahashi S."/>
            <person name="Yoshida T."/>
            <person name="Shimamura S."/>
            <person name="Takaki Y."/>
            <person name="Nagai Y."/>
            <person name="Toyoda A."/>
            <person name="Suzuki Y."/>
            <person name="Arimoto A."/>
            <person name="Ishii H."/>
            <person name="Satoh N."/>
            <person name="Nishiyama T."/>
            <person name="Hasebe M."/>
            <person name="Maruyama T."/>
            <person name="Minagawa J."/>
            <person name="Obokata J."/>
            <person name="Shigenobu S."/>
        </authorList>
    </citation>
    <scope>NUCLEOTIDE SEQUENCE [LARGE SCALE GENOMIC DNA]</scope>
</reference>
<organism evidence="1 2">
    <name type="scientific">Plakobranchus ocellatus</name>
    <dbReference type="NCBI Taxonomy" id="259542"/>
    <lineage>
        <taxon>Eukaryota</taxon>
        <taxon>Metazoa</taxon>
        <taxon>Spiralia</taxon>
        <taxon>Lophotrochozoa</taxon>
        <taxon>Mollusca</taxon>
        <taxon>Gastropoda</taxon>
        <taxon>Heterobranchia</taxon>
        <taxon>Euthyneura</taxon>
        <taxon>Panpulmonata</taxon>
        <taxon>Sacoglossa</taxon>
        <taxon>Placobranchoidea</taxon>
        <taxon>Plakobranchidae</taxon>
        <taxon>Plakobranchus</taxon>
    </lineage>
</organism>
<dbReference type="EMBL" id="BLXT01001350">
    <property type="protein sequence ID" value="GFN84888.1"/>
    <property type="molecule type" value="Genomic_DNA"/>
</dbReference>
<dbReference type="AlphaFoldDB" id="A0AAV3YS68"/>
<name>A0AAV3YS68_9GAST</name>
<evidence type="ECO:0000313" key="2">
    <source>
        <dbReference type="Proteomes" id="UP000735302"/>
    </source>
</evidence>
<dbReference type="InterPro" id="IPR012337">
    <property type="entry name" value="RNaseH-like_sf"/>
</dbReference>
<proteinExistence type="predicted"/>
<dbReference type="Proteomes" id="UP000735302">
    <property type="component" value="Unassembled WGS sequence"/>
</dbReference>
<dbReference type="SUPFAM" id="SSF53098">
    <property type="entry name" value="Ribonuclease H-like"/>
    <property type="match status" value="1"/>
</dbReference>
<keyword evidence="2" id="KW-1185">Reference proteome</keyword>
<sequence length="109" mass="12389">MSPYHPQCNRLVEKCNVTLKSMLKKLAADRPKDWDHYISFAILRLSRGTSIILGHLSLSSSNRSASARCVESQHNISEDRATRPTLRKEAKARPFNDCDQTLILLPLKQ</sequence>
<dbReference type="InterPro" id="IPR036397">
    <property type="entry name" value="RNaseH_sf"/>
</dbReference>